<gene>
    <name evidence="3" type="ORF">C7445_10425</name>
</gene>
<feature type="region of interest" description="Disordered" evidence="1">
    <location>
        <begin position="57"/>
        <end position="138"/>
    </location>
</feature>
<name>A0A4R8LPW2_9BACL</name>
<proteinExistence type="predicted"/>
<sequence length="280" mass="30697">MKRFPSARSVMLACAAAGAIAMAIPVDDTPSHINHVHSLRGAVATMGQIQDTVANNNQTIGNHATGNRTLVPPAKPRQNPSAPTPPRTAPVQPGTGNQVKPPSGSAQPSPNQSEAATPTPGSQPSANNGTAIGPESWGYTRKTSKLRIHVIDGRTKQPLEGAEVVVIETEQRFRTDKNGDTPWFDAPIFRNPKYRPMVAELHGQLGVIAYKNGYRDSIHLGIRMHENIRQEATVWMYKIGPGDRRIEPVLYQEPYHHLWLIQLADKFRQQSQIGEGPERP</sequence>
<evidence type="ECO:0000313" key="4">
    <source>
        <dbReference type="Proteomes" id="UP000294581"/>
    </source>
</evidence>
<dbReference type="EMBL" id="SORF01000004">
    <property type="protein sequence ID" value="TDY49514.1"/>
    <property type="molecule type" value="Genomic_DNA"/>
</dbReference>
<dbReference type="Proteomes" id="UP000294581">
    <property type="component" value="Unassembled WGS sequence"/>
</dbReference>
<keyword evidence="2" id="KW-0732">Signal</keyword>
<dbReference type="RefSeq" id="WP_134158970.1">
    <property type="nucleotide sequence ID" value="NZ_SORF01000004.1"/>
</dbReference>
<dbReference type="OrthoDB" id="2372937at2"/>
<evidence type="ECO:0000256" key="2">
    <source>
        <dbReference type="SAM" id="SignalP"/>
    </source>
</evidence>
<comment type="caution">
    <text evidence="3">The sequence shown here is derived from an EMBL/GenBank/DDBJ whole genome shotgun (WGS) entry which is preliminary data.</text>
</comment>
<dbReference type="AlphaFoldDB" id="A0A4R8LPW2"/>
<organism evidence="3 4">
    <name type="scientific">Alicyclobacillus sacchari</name>
    <dbReference type="NCBI Taxonomy" id="392010"/>
    <lineage>
        <taxon>Bacteria</taxon>
        <taxon>Bacillati</taxon>
        <taxon>Bacillota</taxon>
        <taxon>Bacilli</taxon>
        <taxon>Bacillales</taxon>
        <taxon>Alicyclobacillaceae</taxon>
        <taxon>Alicyclobacillus</taxon>
    </lineage>
</organism>
<evidence type="ECO:0000313" key="3">
    <source>
        <dbReference type="EMBL" id="TDY49514.1"/>
    </source>
</evidence>
<accession>A0A4R8LPW2</accession>
<feature type="compositionally biased region" description="Polar residues" evidence="1">
    <location>
        <begin position="57"/>
        <end position="68"/>
    </location>
</feature>
<feature type="signal peptide" evidence="2">
    <location>
        <begin position="1"/>
        <end position="23"/>
    </location>
</feature>
<feature type="compositionally biased region" description="Polar residues" evidence="1">
    <location>
        <begin position="94"/>
        <end position="130"/>
    </location>
</feature>
<evidence type="ECO:0000256" key="1">
    <source>
        <dbReference type="SAM" id="MobiDB-lite"/>
    </source>
</evidence>
<feature type="chain" id="PRO_5021019943" evidence="2">
    <location>
        <begin position="24"/>
        <end position="280"/>
    </location>
</feature>
<reference evidence="3 4" key="1">
    <citation type="submission" date="2019-03" db="EMBL/GenBank/DDBJ databases">
        <title>Genomic Encyclopedia of Type Strains, Phase IV (KMG-IV): sequencing the most valuable type-strain genomes for metagenomic binning, comparative biology and taxonomic classification.</title>
        <authorList>
            <person name="Goeker M."/>
        </authorList>
    </citation>
    <scope>NUCLEOTIDE SEQUENCE [LARGE SCALE GENOMIC DNA]</scope>
    <source>
        <strain evidence="3 4">DSM 17974</strain>
    </source>
</reference>
<keyword evidence="4" id="KW-1185">Reference proteome</keyword>
<protein>
    <submittedName>
        <fullName evidence="3">Uncharacterized protein</fullName>
    </submittedName>
</protein>